<feature type="domain" description="Peptidase S1" evidence="4">
    <location>
        <begin position="26"/>
        <end position="262"/>
    </location>
</feature>
<keyword evidence="6" id="KW-1185">Reference proteome</keyword>
<evidence type="ECO:0000256" key="2">
    <source>
        <dbReference type="RuleBase" id="RU363034"/>
    </source>
</evidence>
<dbReference type="InterPro" id="IPR033116">
    <property type="entry name" value="TRYPSIN_SER"/>
</dbReference>
<evidence type="ECO:0000313" key="6">
    <source>
        <dbReference type="Proteomes" id="UP000683493"/>
    </source>
</evidence>
<keyword evidence="1" id="KW-1015">Disulfide bond</keyword>
<keyword evidence="2" id="KW-0645">Protease</keyword>
<sequence length="267" mass="28198">MMVKLNLTVVCCVLLLLFLPGRASAIVGGTQVSLEDAFSRHLVGIINPATDGVCTGVLIAPDVALTAAHCFDASRTPSDFVVVFGRDLIPGRGGVALDVAAIRIPPAYDPEQNRSNSSFDLALVRLSGPAPLGYVPAAIASEPDHFIDGKANYIAAGYGVSTYQGNDPGVLRKLEVAPSKLLAKGKLIELHDLRAGPCSGDSGSPLFRVALSDGKARYAVIGIQSQAVQRAEGGKFNHKICEDIGLYTSLAPYRGWIEENILFRDAP</sequence>
<dbReference type="InterPro" id="IPR018114">
    <property type="entry name" value="TRYPSIN_HIS"/>
</dbReference>
<dbReference type="Pfam" id="PF00089">
    <property type="entry name" value="Trypsin"/>
    <property type="match status" value="1"/>
</dbReference>
<dbReference type="GO" id="GO:0016787">
    <property type="term" value="F:hydrolase activity"/>
    <property type="evidence" value="ECO:0007669"/>
    <property type="project" value="UniProtKB-KW"/>
</dbReference>
<dbReference type="EC" id="3.4.21.-" evidence="5"/>
<feature type="chain" id="PRO_5045934315" evidence="3">
    <location>
        <begin position="26"/>
        <end position="267"/>
    </location>
</feature>
<dbReference type="Proteomes" id="UP000683493">
    <property type="component" value="Chromosome"/>
</dbReference>
<dbReference type="PROSITE" id="PS00134">
    <property type="entry name" value="TRYPSIN_HIS"/>
    <property type="match status" value="1"/>
</dbReference>
<dbReference type="EMBL" id="CP076724">
    <property type="protein sequence ID" value="QWV96513.1"/>
    <property type="molecule type" value="Genomic_DNA"/>
</dbReference>
<dbReference type="PROSITE" id="PS00135">
    <property type="entry name" value="TRYPSIN_SER"/>
    <property type="match status" value="1"/>
</dbReference>
<gene>
    <name evidence="5" type="ORF">KP005_14180</name>
</gene>
<name>A0ABX8JDY0_9BACT</name>
<evidence type="ECO:0000259" key="4">
    <source>
        <dbReference type="PROSITE" id="PS50240"/>
    </source>
</evidence>
<protein>
    <submittedName>
        <fullName evidence="5">Trypsin-like serine protease</fullName>
        <ecNumber evidence="5">3.4.21.-</ecNumber>
    </submittedName>
</protein>
<keyword evidence="3" id="KW-0732">Signal</keyword>
<dbReference type="PANTHER" id="PTHR24276:SF98">
    <property type="entry name" value="FI18310P1-RELATED"/>
    <property type="match status" value="1"/>
</dbReference>
<dbReference type="SMART" id="SM00020">
    <property type="entry name" value="Tryp_SPc"/>
    <property type="match status" value="1"/>
</dbReference>
<keyword evidence="2 5" id="KW-0378">Hydrolase</keyword>
<dbReference type="PROSITE" id="PS50240">
    <property type="entry name" value="TRYPSIN_DOM"/>
    <property type="match status" value="1"/>
</dbReference>
<evidence type="ECO:0000256" key="3">
    <source>
        <dbReference type="SAM" id="SignalP"/>
    </source>
</evidence>
<proteinExistence type="predicted"/>
<dbReference type="InterPro" id="IPR050430">
    <property type="entry name" value="Peptidase_S1"/>
</dbReference>
<evidence type="ECO:0000256" key="1">
    <source>
        <dbReference type="ARBA" id="ARBA00023157"/>
    </source>
</evidence>
<accession>A0ABX8JDY0</accession>
<evidence type="ECO:0000313" key="5">
    <source>
        <dbReference type="EMBL" id="QWV96513.1"/>
    </source>
</evidence>
<dbReference type="InterPro" id="IPR001254">
    <property type="entry name" value="Trypsin_dom"/>
</dbReference>
<organism evidence="5 6">
    <name type="scientific">Geomonas diazotrophica</name>
    <dbReference type="NCBI Taxonomy" id="2843197"/>
    <lineage>
        <taxon>Bacteria</taxon>
        <taxon>Pseudomonadati</taxon>
        <taxon>Thermodesulfobacteriota</taxon>
        <taxon>Desulfuromonadia</taxon>
        <taxon>Geobacterales</taxon>
        <taxon>Geobacteraceae</taxon>
        <taxon>Geomonas</taxon>
    </lineage>
</organism>
<reference evidence="5 6" key="1">
    <citation type="submission" date="2021-06" db="EMBL/GenBank/DDBJ databases">
        <title>Gemonas diversity in paddy soil.</title>
        <authorList>
            <person name="Liu G."/>
        </authorList>
    </citation>
    <scope>NUCLEOTIDE SEQUENCE [LARGE SCALE GENOMIC DNA]</scope>
    <source>
        <strain evidence="5 6">RG29</strain>
    </source>
</reference>
<keyword evidence="2" id="KW-0720">Serine protease</keyword>
<feature type="signal peptide" evidence="3">
    <location>
        <begin position="1"/>
        <end position="25"/>
    </location>
</feature>
<dbReference type="PANTHER" id="PTHR24276">
    <property type="entry name" value="POLYSERASE-RELATED"/>
    <property type="match status" value="1"/>
</dbReference>